<evidence type="ECO:0000313" key="2">
    <source>
        <dbReference type="EMBL" id="KAK4135566.1"/>
    </source>
</evidence>
<dbReference type="PANTHER" id="PTHR37012:SF2">
    <property type="entry name" value="BZIP DOMAIN-CONTAINING PROTEIN-RELATED"/>
    <property type="match status" value="1"/>
</dbReference>
<evidence type="ECO:0000313" key="3">
    <source>
        <dbReference type="Proteomes" id="UP001304895"/>
    </source>
</evidence>
<accession>A0AAN6UMT6</accession>
<name>A0AAN6UMT6_9PEZI</name>
<feature type="compositionally biased region" description="Polar residues" evidence="1">
    <location>
        <begin position="220"/>
        <end position="230"/>
    </location>
</feature>
<dbReference type="Pfam" id="PF11905">
    <property type="entry name" value="DUF3425"/>
    <property type="match status" value="1"/>
</dbReference>
<dbReference type="Proteomes" id="UP001304895">
    <property type="component" value="Unassembled WGS sequence"/>
</dbReference>
<feature type="compositionally biased region" description="Pro residues" evidence="1">
    <location>
        <begin position="346"/>
        <end position="360"/>
    </location>
</feature>
<dbReference type="PANTHER" id="PTHR37012">
    <property type="entry name" value="B-ZIP TRANSCRIPTION FACTOR (EUROFUNG)-RELATED"/>
    <property type="match status" value="1"/>
</dbReference>
<gene>
    <name evidence="2" type="ORF">BT67DRAFT_440470</name>
</gene>
<dbReference type="CDD" id="cd14688">
    <property type="entry name" value="bZIP_YAP"/>
    <property type="match status" value="1"/>
</dbReference>
<protein>
    <submittedName>
        <fullName evidence="2">BZIP transcription factor</fullName>
    </submittedName>
</protein>
<evidence type="ECO:0000256" key="1">
    <source>
        <dbReference type="SAM" id="MobiDB-lite"/>
    </source>
</evidence>
<sequence length="576" mass="62770">MASSGLGAAGNGSGNAIDADARSRPACNPIPSGPKRSRSYSSATGGAADRTWHQAESAVSPSEAAGPGDGSGRPRSTTPNSIDAAHAAHAARKRRAGPVSRGVANLTPDQLARKRANDREAQRAIRERHRLRTEQYEQEIRELKSRQPYQELQAVLRQKEAVEAELAGVRRCMAAIMAMVQPILAKPAGAHAGDQSRPGPSPVQAHTPSQPRAAPLPSELTPTSVTSPVSIDNHGRWQGADSLSPVGPSASVDGQSQPSSEALLHQQRYGLTHGMDLGRDRLVLDFLVDPNQRVARIQGGIHGAQDSPQYTHARLKHDWTAATSPTAQPSTHRIPTIFPSTTFPAAPAPPTTDQPAPAPLPRNSAPTCPLDTLLLDFLAERRQRAAEGLSQTEILGPRYPSVSSLLNPAVSAYSHPLSRVFTDILARFPLISGLPERVAILYLMFVNMRWQVLPTRENHERLPPWFRPVPVQAEKAHAAWIDFVPFPQMRDRIVREFAPGALAFDDFFVPYTETICLNWPYDDAYVLLENPTTDEIMINPVFEAHLGMLRNWTLGDAFHRTFPGLLGTYNLKSQSS</sequence>
<feature type="region of interest" description="Disordered" evidence="1">
    <location>
        <begin position="342"/>
        <end position="362"/>
    </location>
</feature>
<comment type="caution">
    <text evidence="2">The sequence shown here is derived from an EMBL/GenBank/DDBJ whole genome shotgun (WGS) entry which is preliminary data.</text>
</comment>
<keyword evidence="3" id="KW-1185">Reference proteome</keyword>
<dbReference type="AlphaFoldDB" id="A0AAN6UMT6"/>
<reference evidence="2" key="1">
    <citation type="journal article" date="2023" name="Mol. Phylogenet. Evol.">
        <title>Genome-scale phylogeny and comparative genomics of the fungal order Sordariales.</title>
        <authorList>
            <person name="Hensen N."/>
            <person name="Bonometti L."/>
            <person name="Westerberg I."/>
            <person name="Brannstrom I.O."/>
            <person name="Guillou S."/>
            <person name="Cros-Aarteil S."/>
            <person name="Calhoun S."/>
            <person name="Haridas S."/>
            <person name="Kuo A."/>
            <person name="Mondo S."/>
            <person name="Pangilinan J."/>
            <person name="Riley R."/>
            <person name="LaButti K."/>
            <person name="Andreopoulos B."/>
            <person name="Lipzen A."/>
            <person name="Chen C."/>
            <person name="Yan M."/>
            <person name="Daum C."/>
            <person name="Ng V."/>
            <person name="Clum A."/>
            <person name="Steindorff A."/>
            <person name="Ohm R.A."/>
            <person name="Martin F."/>
            <person name="Silar P."/>
            <person name="Natvig D.O."/>
            <person name="Lalanne C."/>
            <person name="Gautier V."/>
            <person name="Ament-Velasquez S.L."/>
            <person name="Kruys A."/>
            <person name="Hutchinson M.I."/>
            <person name="Powell A.J."/>
            <person name="Barry K."/>
            <person name="Miller A.N."/>
            <person name="Grigoriev I.V."/>
            <person name="Debuchy R."/>
            <person name="Gladieux P."/>
            <person name="Hiltunen Thoren M."/>
            <person name="Johannesson H."/>
        </authorList>
    </citation>
    <scope>NUCLEOTIDE SEQUENCE</scope>
    <source>
        <strain evidence="2">CBS 123565</strain>
    </source>
</reference>
<feature type="region of interest" description="Disordered" evidence="1">
    <location>
        <begin position="1"/>
        <end position="106"/>
    </location>
</feature>
<proteinExistence type="predicted"/>
<feature type="region of interest" description="Disordered" evidence="1">
    <location>
        <begin position="188"/>
        <end position="259"/>
    </location>
</feature>
<dbReference type="EMBL" id="MU853405">
    <property type="protein sequence ID" value="KAK4135566.1"/>
    <property type="molecule type" value="Genomic_DNA"/>
</dbReference>
<organism evidence="2 3">
    <name type="scientific">Trichocladium antarcticum</name>
    <dbReference type="NCBI Taxonomy" id="1450529"/>
    <lineage>
        <taxon>Eukaryota</taxon>
        <taxon>Fungi</taxon>
        <taxon>Dikarya</taxon>
        <taxon>Ascomycota</taxon>
        <taxon>Pezizomycotina</taxon>
        <taxon>Sordariomycetes</taxon>
        <taxon>Sordariomycetidae</taxon>
        <taxon>Sordariales</taxon>
        <taxon>Chaetomiaceae</taxon>
        <taxon>Trichocladium</taxon>
    </lineage>
</organism>
<reference evidence="2" key="2">
    <citation type="submission" date="2023-05" db="EMBL/GenBank/DDBJ databases">
        <authorList>
            <consortium name="Lawrence Berkeley National Laboratory"/>
            <person name="Steindorff A."/>
            <person name="Hensen N."/>
            <person name="Bonometti L."/>
            <person name="Westerberg I."/>
            <person name="Brannstrom I.O."/>
            <person name="Guillou S."/>
            <person name="Cros-Aarteil S."/>
            <person name="Calhoun S."/>
            <person name="Haridas S."/>
            <person name="Kuo A."/>
            <person name="Mondo S."/>
            <person name="Pangilinan J."/>
            <person name="Riley R."/>
            <person name="Labutti K."/>
            <person name="Andreopoulos B."/>
            <person name="Lipzen A."/>
            <person name="Chen C."/>
            <person name="Yanf M."/>
            <person name="Daum C."/>
            <person name="Ng V."/>
            <person name="Clum A."/>
            <person name="Ohm R."/>
            <person name="Martin F."/>
            <person name="Silar P."/>
            <person name="Natvig D."/>
            <person name="Lalanne C."/>
            <person name="Gautier V."/>
            <person name="Ament-Velasquez S.L."/>
            <person name="Kruys A."/>
            <person name="Hutchinson M.I."/>
            <person name="Powell A.J."/>
            <person name="Barry K."/>
            <person name="Miller A.N."/>
            <person name="Grigoriev I.V."/>
            <person name="Debuchy R."/>
            <person name="Gladieux P."/>
            <person name="Thoren M.H."/>
            <person name="Johannesson H."/>
        </authorList>
    </citation>
    <scope>NUCLEOTIDE SEQUENCE</scope>
    <source>
        <strain evidence="2">CBS 123565</strain>
    </source>
</reference>
<dbReference type="InterPro" id="IPR021833">
    <property type="entry name" value="DUF3425"/>
</dbReference>